<evidence type="ECO:0000256" key="1">
    <source>
        <dbReference type="SAM" id="MobiDB-lite"/>
    </source>
</evidence>
<reference evidence="2" key="1">
    <citation type="journal article" date="2009" name="PLoS Genet.">
        <title>Sequencing, mapping, and analysis of 27,455 maize full-length cDNAs.</title>
        <authorList>
            <person name="Soderlund C."/>
            <person name="Descour A."/>
            <person name="Kudrna D."/>
            <person name="Bomhoff M."/>
            <person name="Boyd L."/>
            <person name="Currie J."/>
            <person name="Angelova A."/>
            <person name="Collura K."/>
            <person name="Wissotski M."/>
            <person name="Ashley E."/>
            <person name="Morrow D."/>
            <person name="Fernandes J."/>
            <person name="Walbot V."/>
            <person name="Yu Y."/>
        </authorList>
    </citation>
    <scope>NUCLEOTIDE SEQUENCE</scope>
    <source>
        <strain evidence="2">B73</strain>
    </source>
</reference>
<dbReference type="EMBL" id="BT085249">
    <property type="protein sequence ID" value="ACR35602.1"/>
    <property type="molecule type" value="mRNA"/>
</dbReference>
<proteinExistence type="evidence at transcript level"/>
<dbReference type="AlphaFoldDB" id="C4J352"/>
<feature type="region of interest" description="Disordered" evidence="1">
    <location>
        <begin position="80"/>
        <end position="108"/>
    </location>
</feature>
<organism evidence="2">
    <name type="scientific">Zea mays</name>
    <name type="common">Maize</name>
    <dbReference type="NCBI Taxonomy" id="4577"/>
    <lineage>
        <taxon>Eukaryota</taxon>
        <taxon>Viridiplantae</taxon>
        <taxon>Streptophyta</taxon>
        <taxon>Embryophyta</taxon>
        <taxon>Tracheophyta</taxon>
        <taxon>Spermatophyta</taxon>
        <taxon>Magnoliopsida</taxon>
        <taxon>Liliopsida</taxon>
        <taxon>Poales</taxon>
        <taxon>Poaceae</taxon>
        <taxon>PACMAD clade</taxon>
        <taxon>Panicoideae</taxon>
        <taxon>Andropogonodae</taxon>
        <taxon>Andropogoneae</taxon>
        <taxon>Tripsacinae</taxon>
        <taxon>Zea</taxon>
    </lineage>
</organism>
<evidence type="ECO:0000313" key="2">
    <source>
        <dbReference type="EMBL" id="ACR35602.1"/>
    </source>
</evidence>
<protein>
    <submittedName>
        <fullName evidence="2">Uncharacterized protein</fullName>
    </submittedName>
</protein>
<accession>C4J352</accession>
<sequence length="108" mass="11754">MDAPRPVSLTLGGPPGREARMWKSPGHCSPCMMSRSMMCTRSSRSNASWMAWLAVKCENLTKGLMPLNTWNAAATRPWRRAAAGEPGGSGAYRPRQELTSRADMASAK</sequence>
<feature type="region of interest" description="Disordered" evidence="1">
    <location>
        <begin position="1"/>
        <end position="21"/>
    </location>
</feature>
<name>C4J352_MAIZE</name>